<comment type="similarity">
    <text evidence="2">Belongs to the RRP1 family.</text>
</comment>
<feature type="compositionally biased region" description="Basic and acidic residues" evidence="5">
    <location>
        <begin position="535"/>
        <end position="568"/>
    </location>
</feature>
<feature type="compositionally biased region" description="Acidic residues" evidence="5">
    <location>
        <begin position="230"/>
        <end position="248"/>
    </location>
</feature>
<comment type="caution">
    <text evidence="6">The sequence shown here is derived from an EMBL/GenBank/DDBJ whole genome shotgun (WGS) entry which is preliminary data.</text>
</comment>
<protein>
    <submittedName>
        <fullName evidence="6">Ribosomal RNA-processing protein 1</fullName>
    </submittedName>
</protein>
<feature type="region of interest" description="Disordered" evidence="5">
    <location>
        <begin position="624"/>
        <end position="647"/>
    </location>
</feature>
<accession>A0A1Z5KAG7</accession>
<feature type="compositionally biased region" description="Acidic residues" evidence="5">
    <location>
        <begin position="204"/>
        <end position="221"/>
    </location>
</feature>
<feature type="region of interest" description="Disordered" evidence="5">
    <location>
        <begin position="488"/>
        <end position="605"/>
    </location>
</feature>
<name>A0A1Z5KAG7_FISSO</name>
<feature type="compositionally biased region" description="Basic residues" evidence="5">
    <location>
        <begin position="508"/>
        <end position="518"/>
    </location>
</feature>
<keyword evidence="4" id="KW-0539">Nucleus</keyword>
<dbReference type="EMBL" id="BDSP01000199">
    <property type="protein sequence ID" value="GAX23259.1"/>
    <property type="molecule type" value="Genomic_DNA"/>
</dbReference>
<evidence type="ECO:0000313" key="7">
    <source>
        <dbReference type="Proteomes" id="UP000198406"/>
    </source>
</evidence>
<dbReference type="GO" id="GO:0005634">
    <property type="term" value="C:nucleus"/>
    <property type="evidence" value="ECO:0007669"/>
    <property type="project" value="UniProtKB-SubCell"/>
</dbReference>
<dbReference type="InterPro" id="IPR010301">
    <property type="entry name" value="RRP1"/>
</dbReference>
<feature type="compositionally biased region" description="Acidic residues" evidence="5">
    <location>
        <begin position="491"/>
        <end position="503"/>
    </location>
</feature>
<evidence type="ECO:0000256" key="1">
    <source>
        <dbReference type="ARBA" id="ARBA00004123"/>
    </source>
</evidence>
<dbReference type="AlphaFoldDB" id="A0A1Z5KAG7"/>
<dbReference type="GO" id="GO:0030688">
    <property type="term" value="C:preribosome, small subunit precursor"/>
    <property type="evidence" value="ECO:0007669"/>
    <property type="project" value="InterPro"/>
</dbReference>
<sequence>MTTEADAAAGAEPPTKRARHEKLKKSDKNRWPQHPNIRNPEQRAKAYVRTAGLLKPKEMASLPLQDPSTIKLGRLLGGTDQRARHAAVLQLRAYLKARCDIDKDGLSEMDLLKLWKGLWYTLYMADKAPVQEELSAQIASLIWCFEGTEEEDEYAATAYMNMTDNGCDEDCEEHDHDEMVDADDASESDDSYEVTMEEISNTLGDEDEEEEEDDDDQESDDNGGNSFSEGESEDGAEPEHDESDTEDVSEIRHCRGAHLASLFLRTYFATLRREWGNMDKYRIDKFYTLTRFLLRESFQYMAKRHWSLGIIRLFNDTIFEEVLSKTPNGIRYHLIDITMEELAKVNASAPMTLTEATFLDCLEPYFSLLQISETLIHERVMEKIMKKFLEEHSVLSETYLNSDSDEGKELILDQVHVGSVSKFIFDVASDGATLDCHRKKLYGLNKLYYRRLKKVGKDVPLDAHADDEDELVHSKDDFQPQDVLVEQREENEQEDTEMEEDIETDKKRDKKKKKKKGKKQAEELQTLQESEVSVEETKKKIYMDKRVDEQKTSKSPDKGVGETKKESVTAEQTSTSEGEKKKRKRPKKTNTQDNHDSDILGQSEEITISIQDQLKAKRAFEKEIGDQLKKKRKASSEDSSSDNKRVKFGKTNLFRSWKASMKGLRDMIVPPSRVSSPEKGILRNKKVTAPRNSNVQKRKKAIDYFKKGA</sequence>
<evidence type="ECO:0000256" key="5">
    <source>
        <dbReference type="SAM" id="MobiDB-lite"/>
    </source>
</evidence>
<dbReference type="PANTHER" id="PTHR13026:SF0">
    <property type="entry name" value="RIBOSOMAL RNA PROCESSING 1B"/>
    <property type="match status" value="1"/>
</dbReference>
<evidence type="ECO:0000313" key="6">
    <source>
        <dbReference type="EMBL" id="GAX23259.1"/>
    </source>
</evidence>
<comment type="subcellular location">
    <subcellularLocation>
        <location evidence="1">Nucleus</location>
    </subcellularLocation>
</comment>
<evidence type="ECO:0000256" key="4">
    <source>
        <dbReference type="ARBA" id="ARBA00023242"/>
    </source>
</evidence>
<feature type="region of interest" description="Disordered" evidence="5">
    <location>
        <begin position="1"/>
        <end position="42"/>
    </location>
</feature>
<evidence type="ECO:0000256" key="2">
    <source>
        <dbReference type="ARBA" id="ARBA00006374"/>
    </source>
</evidence>
<feature type="region of interest" description="Disordered" evidence="5">
    <location>
        <begin position="200"/>
        <end position="249"/>
    </location>
</feature>
<organism evidence="6 7">
    <name type="scientific">Fistulifera solaris</name>
    <name type="common">Oleaginous diatom</name>
    <dbReference type="NCBI Taxonomy" id="1519565"/>
    <lineage>
        <taxon>Eukaryota</taxon>
        <taxon>Sar</taxon>
        <taxon>Stramenopiles</taxon>
        <taxon>Ochrophyta</taxon>
        <taxon>Bacillariophyta</taxon>
        <taxon>Bacillariophyceae</taxon>
        <taxon>Bacillariophycidae</taxon>
        <taxon>Naviculales</taxon>
        <taxon>Naviculaceae</taxon>
        <taxon>Fistulifera</taxon>
    </lineage>
</organism>
<dbReference type="Pfam" id="PF05997">
    <property type="entry name" value="Nop52"/>
    <property type="match status" value="2"/>
</dbReference>
<reference evidence="6 7" key="1">
    <citation type="journal article" date="2015" name="Plant Cell">
        <title>Oil accumulation by the oleaginous diatom Fistulifera solaris as revealed by the genome and transcriptome.</title>
        <authorList>
            <person name="Tanaka T."/>
            <person name="Maeda Y."/>
            <person name="Veluchamy A."/>
            <person name="Tanaka M."/>
            <person name="Abida H."/>
            <person name="Marechal E."/>
            <person name="Bowler C."/>
            <person name="Muto M."/>
            <person name="Sunaga Y."/>
            <person name="Tanaka M."/>
            <person name="Yoshino T."/>
            <person name="Taniguchi T."/>
            <person name="Fukuda Y."/>
            <person name="Nemoto M."/>
            <person name="Matsumoto M."/>
            <person name="Wong P.S."/>
            <person name="Aburatani S."/>
            <person name="Fujibuchi W."/>
        </authorList>
    </citation>
    <scope>NUCLEOTIDE SEQUENCE [LARGE SCALE GENOMIC DNA]</scope>
    <source>
        <strain evidence="6 7">JPCC DA0580</strain>
    </source>
</reference>
<dbReference type="InParanoid" id="A0A1Z5KAG7"/>
<evidence type="ECO:0000256" key="3">
    <source>
        <dbReference type="ARBA" id="ARBA00022552"/>
    </source>
</evidence>
<dbReference type="GO" id="GO:0006364">
    <property type="term" value="P:rRNA processing"/>
    <property type="evidence" value="ECO:0007669"/>
    <property type="project" value="UniProtKB-KW"/>
</dbReference>
<keyword evidence="7" id="KW-1185">Reference proteome</keyword>
<dbReference type="Proteomes" id="UP000198406">
    <property type="component" value="Unassembled WGS sequence"/>
</dbReference>
<dbReference type="OrthoDB" id="2019504at2759"/>
<feature type="region of interest" description="Disordered" evidence="5">
    <location>
        <begin position="668"/>
        <end position="709"/>
    </location>
</feature>
<keyword evidence="3" id="KW-0698">rRNA processing</keyword>
<dbReference type="PANTHER" id="PTHR13026">
    <property type="entry name" value="NNP-1 PROTEIN NOVEL NUCLEAR PROTEIN 1 NOP52"/>
    <property type="match status" value="1"/>
</dbReference>
<proteinExistence type="inferred from homology"/>
<gene>
    <name evidence="6" type="ORF">FisN_21Hh056</name>
</gene>